<feature type="transmembrane region" description="Helical" evidence="6">
    <location>
        <begin position="156"/>
        <end position="177"/>
    </location>
</feature>
<dbReference type="AlphaFoldDB" id="A0AA42BQY8"/>
<dbReference type="InterPro" id="IPR024002">
    <property type="entry name" value="For/NO2_transpt_CS"/>
</dbReference>
<reference evidence="7" key="1">
    <citation type="submission" date="2022-07" db="EMBL/GenBank/DDBJ databases">
        <authorList>
            <person name="Li W.-J."/>
            <person name="Deng Q.-Q."/>
        </authorList>
    </citation>
    <scope>NUCLEOTIDE SEQUENCE</scope>
    <source>
        <strain evidence="7">SYSU M60031</strain>
    </source>
</reference>
<comment type="similarity">
    <text evidence="5">Belongs to the FNT transporter (TC 1.A.16) family.</text>
</comment>
<dbReference type="Gene3D" id="1.20.1080.10">
    <property type="entry name" value="Glycerol uptake facilitator protein"/>
    <property type="match status" value="1"/>
</dbReference>
<name>A0AA42BQY8_9BACI</name>
<proteinExistence type="inferred from homology"/>
<evidence type="ECO:0000256" key="6">
    <source>
        <dbReference type="SAM" id="Phobius"/>
    </source>
</evidence>
<feature type="transmembrane region" description="Helical" evidence="6">
    <location>
        <begin position="184"/>
        <end position="214"/>
    </location>
</feature>
<comment type="caution">
    <text evidence="7">The sequence shown here is derived from an EMBL/GenBank/DDBJ whole genome shotgun (WGS) entry which is preliminary data.</text>
</comment>
<dbReference type="RefSeq" id="WP_254760312.1">
    <property type="nucleotide sequence ID" value="NZ_JANCLT010000011.1"/>
</dbReference>
<sequence>MEAKPLLEVEQLALKKLKVFRHSRLMYVSRAMLASMFIGFGVIVAFKTGNFFYVVHSPLAYPMAALTFGGAIILIAYGGGDLFTGNTFYFTFAALRKKMRWRDVATMWGYGYLGNILGALTFAFLIYATGLFSDPSVNGFLLTVAAKKIHVSTFELFFRGILCNWLVCMAFFIPMALQGDGPKLFTMVLFVFCFFISGYEHSIANMCTFAVSLVLQHPTSVTVGGIIHNLIPVTLGNLVGGTLLMAWMYYYVNRPFME</sequence>
<evidence type="ECO:0000313" key="7">
    <source>
        <dbReference type="EMBL" id="MCP8970392.1"/>
    </source>
</evidence>
<keyword evidence="2 6" id="KW-0812">Transmembrane</keyword>
<dbReference type="PROSITE" id="PS01005">
    <property type="entry name" value="FORMATE_NITRITE_TP_1"/>
    <property type="match status" value="1"/>
</dbReference>
<dbReference type="PANTHER" id="PTHR30520:SF8">
    <property type="entry name" value="NITRITE TRANSPORTER NIRC"/>
    <property type="match status" value="1"/>
</dbReference>
<organism evidence="7 8">
    <name type="scientific">Ectobacillus ponti</name>
    <dbReference type="NCBI Taxonomy" id="2961894"/>
    <lineage>
        <taxon>Bacteria</taxon>
        <taxon>Bacillati</taxon>
        <taxon>Bacillota</taxon>
        <taxon>Bacilli</taxon>
        <taxon>Bacillales</taxon>
        <taxon>Bacillaceae</taxon>
        <taxon>Ectobacillus</taxon>
    </lineage>
</organism>
<dbReference type="GO" id="GO:0005886">
    <property type="term" value="C:plasma membrane"/>
    <property type="evidence" value="ECO:0007669"/>
    <property type="project" value="TreeGrafter"/>
</dbReference>
<evidence type="ECO:0000256" key="1">
    <source>
        <dbReference type="ARBA" id="ARBA00004141"/>
    </source>
</evidence>
<dbReference type="PANTHER" id="PTHR30520">
    <property type="entry name" value="FORMATE TRANSPORTER-RELATED"/>
    <property type="match status" value="1"/>
</dbReference>
<gene>
    <name evidence="7" type="ORF">NK662_17865</name>
</gene>
<keyword evidence="4 6" id="KW-0472">Membrane</keyword>
<comment type="subcellular location">
    <subcellularLocation>
        <location evidence="1">Membrane</location>
        <topology evidence="1">Multi-pass membrane protein</topology>
    </subcellularLocation>
</comment>
<evidence type="ECO:0000256" key="5">
    <source>
        <dbReference type="ARBA" id="ARBA00049660"/>
    </source>
</evidence>
<evidence type="ECO:0000313" key="8">
    <source>
        <dbReference type="Proteomes" id="UP001156102"/>
    </source>
</evidence>
<protein>
    <submittedName>
        <fullName evidence="7">Formate/nitrite transporter family protein</fullName>
    </submittedName>
</protein>
<keyword evidence="3 6" id="KW-1133">Transmembrane helix</keyword>
<keyword evidence="8" id="KW-1185">Reference proteome</keyword>
<dbReference type="InterPro" id="IPR000292">
    <property type="entry name" value="For/NO2_transpt"/>
</dbReference>
<dbReference type="Proteomes" id="UP001156102">
    <property type="component" value="Unassembled WGS sequence"/>
</dbReference>
<dbReference type="Pfam" id="PF01226">
    <property type="entry name" value="Form_Nir_trans"/>
    <property type="match status" value="1"/>
</dbReference>
<feature type="transmembrane region" description="Helical" evidence="6">
    <location>
        <begin position="66"/>
        <end position="95"/>
    </location>
</feature>
<accession>A0AA42BQY8</accession>
<evidence type="ECO:0000256" key="3">
    <source>
        <dbReference type="ARBA" id="ARBA00022989"/>
    </source>
</evidence>
<evidence type="ECO:0000256" key="2">
    <source>
        <dbReference type="ARBA" id="ARBA00022692"/>
    </source>
</evidence>
<dbReference type="GO" id="GO:0015499">
    <property type="term" value="F:formate transmembrane transporter activity"/>
    <property type="evidence" value="ECO:0007669"/>
    <property type="project" value="TreeGrafter"/>
</dbReference>
<dbReference type="InterPro" id="IPR023271">
    <property type="entry name" value="Aquaporin-like"/>
</dbReference>
<evidence type="ECO:0000256" key="4">
    <source>
        <dbReference type="ARBA" id="ARBA00023136"/>
    </source>
</evidence>
<feature type="transmembrane region" description="Helical" evidence="6">
    <location>
        <begin position="25"/>
        <end position="46"/>
    </location>
</feature>
<feature type="transmembrane region" description="Helical" evidence="6">
    <location>
        <begin position="107"/>
        <end position="128"/>
    </location>
</feature>
<feature type="transmembrane region" description="Helical" evidence="6">
    <location>
        <begin position="226"/>
        <end position="252"/>
    </location>
</feature>
<dbReference type="EMBL" id="JANCLT010000011">
    <property type="protein sequence ID" value="MCP8970392.1"/>
    <property type="molecule type" value="Genomic_DNA"/>
</dbReference>